<feature type="domain" description="DUF8040" evidence="1">
    <location>
        <begin position="25"/>
        <end position="85"/>
    </location>
</feature>
<dbReference type="EMBL" id="JANVFO010000005">
    <property type="protein sequence ID" value="KAJ3736579.1"/>
    <property type="molecule type" value="Genomic_DNA"/>
</dbReference>
<dbReference type="InterPro" id="IPR058353">
    <property type="entry name" value="DUF8040"/>
</dbReference>
<feature type="non-terminal residue" evidence="2">
    <location>
        <position position="1"/>
    </location>
</feature>
<dbReference type="EMBL" id="JANVFO010000058">
    <property type="protein sequence ID" value="KAJ3721411.1"/>
    <property type="molecule type" value="Genomic_DNA"/>
</dbReference>
<sequence length="86" mass="9475">ALTAVLGALASISSVEVAEPVAKHTSMLSGQMWLEEILYGHPDRCHTQFGMSTEVFGRLLTQMYASGLHDSRWVSAAEQLAIFLYF</sequence>
<evidence type="ECO:0000313" key="4">
    <source>
        <dbReference type="Proteomes" id="UP001176059"/>
    </source>
</evidence>
<gene>
    <name evidence="3" type="ORF">DFJ43DRAFT_1199980</name>
    <name evidence="2" type="ORF">DFJ43DRAFT_967703</name>
</gene>
<accession>A0AA38MWQ5</accession>
<proteinExistence type="predicted"/>
<dbReference type="Proteomes" id="UP001176059">
    <property type="component" value="Unassembled WGS sequence"/>
</dbReference>
<dbReference type="Pfam" id="PF26138">
    <property type="entry name" value="DUF8040"/>
    <property type="match status" value="1"/>
</dbReference>
<dbReference type="AlphaFoldDB" id="A0AA38MWQ5"/>
<evidence type="ECO:0000313" key="2">
    <source>
        <dbReference type="EMBL" id="KAJ3721411.1"/>
    </source>
</evidence>
<reference evidence="2" key="2">
    <citation type="journal article" date="2023" name="Proc. Natl. Acad. Sci. U.S.A.">
        <title>A global phylogenomic analysis of the shiitake genus Lentinula.</title>
        <authorList>
            <person name="Sierra-Patev S."/>
            <person name="Min B."/>
            <person name="Naranjo-Ortiz M."/>
            <person name="Looney B."/>
            <person name="Konkel Z."/>
            <person name="Slot J.C."/>
            <person name="Sakamoto Y."/>
            <person name="Steenwyk J.L."/>
            <person name="Rokas A."/>
            <person name="Carro J."/>
            <person name="Camarero S."/>
            <person name="Ferreira P."/>
            <person name="Molpeceres G."/>
            <person name="Ruiz-Duenas F.J."/>
            <person name="Serrano A."/>
            <person name="Henrissat B."/>
            <person name="Drula E."/>
            <person name="Hughes K.W."/>
            <person name="Mata J.L."/>
            <person name="Ishikawa N.K."/>
            <person name="Vargas-Isla R."/>
            <person name="Ushijima S."/>
            <person name="Smith C.A."/>
            <person name="Donoghue J."/>
            <person name="Ahrendt S."/>
            <person name="Andreopoulos W."/>
            <person name="He G."/>
            <person name="LaButti K."/>
            <person name="Lipzen A."/>
            <person name="Ng V."/>
            <person name="Riley R."/>
            <person name="Sandor L."/>
            <person name="Barry K."/>
            <person name="Martinez A.T."/>
            <person name="Xiao Y."/>
            <person name="Gibbons J.G."/>
            <person name="Terashima K."/>
            <person name="Grigoriev I.V."/>
            <person name="Hibbett D."/>
        </authorList>
    </citation>
    <scope>NUCLEOTIDE SEQUENCE</scope>
    <source>
        <strain evidence="2">ET3784</strain>
    </source>
</reference>
<evidence type="ECO:0000259" key="1">
    <source>
        <dbReference type="Pfam" id="PF26138"/>
    </source>
</evidence>
<comment type="caution">
    <text evidence="2">The sequence shown here is derived from an EMBL/GenBank/DDBJ whole genome shotgun (WGS) entry which is preliminary data.</text>
</comment>
<evidence type="ECO:0000313" key="3">
    <source>
        <dbReference type="EMBL" id="KAJ3736579.1"/>
    </source>
</evidence>
<feature type="non-terminal residue" evidence="2">
    <location>
        <position position="86"/>
    </location>
</feature>
<keyword evidence="4" id="KW-1185">Reference proteome</keyword>
<organism evidence="2 4">
    <name type="scientific">Lentinula guzmanii</name>
    <dbReference type="NCBI Taxonomy" id="2804957"/>
    <lineage>
        <taxon>Eukaryota</taxon>
        <taxon>Fungi</taxon>
        <taxon>Dikarya</taxon>
        <taxon>Basidiomycota</taxon>
        <taxon>Agaricomycotina</taxon>
        <taxon>Agaricomycetes</taxon>
        <taxon>Agaricomycetidae</taxon>
        <taxon>Agaricales</taxon>
        <taxon>Marasmiineae</taxon>
        <taxon>Omphalotaceae</taxon>
        <taxon>Lentinula</taxon>
    </lineage>
</organism>
<protein>
    <recommendedName>
        <fullName evidence="1">DUF8040 domain-containing protein</fullName>
    </recommendedName>
</protein>
<name>A0AA38MWQ5_9AGAR</name>
<reference evidence="2" key="1">
    <citation type="submission" date="2022-08" db="EMBL/GenBank/DDBJ databases">
        <authorList>
            <consortium name="DOE Joint Genome Institute"/>
            <person name="Min B."/>
            <person name="Sierra-Patev S."/>
            <person name="Naranjo-Ortiz M."/>
            <person name="Looney B."/>
            <person name="Konkel Z."/>
            <person name="Slot J.C."/>
            <person name="Sakamoto Y."/>
            <person name="Steenwyk J.L."/>
            <person name="Rokas A."/>
            <person name="Carro J."/>
            <person name="Camarero S."/>
            <person name="Ferreira P."/>
            <person name="Molpeceres G."/>
            <person name="Ruiz-duenas F.J."/>
            <person name="Serrano A."/>
            <person name="Henrissat B."/>
            <person name="Drula E."/>
            <person name="Hughes K.W."/>
            <person name="Mata J.L."/>
            <person name="Ishikawa N.K."/>
            <person name="Vargas-Isla R."/>
            <person name="Ushijima S."/>
            <person name="Smith C.A."/>
            <person name="Ahrendt S."/>
            <person name="Andreopoulos W."/>
            <person name="He G."/>
            <person name="LaButti K."/>
            <person name="Lipzen A."/>
            <person name="Ng V."/>
            <person name="Riley R."/>
            <person name="Sandor L."/>
            <person name="Barry K."/>
            <person name="Martinez A.T."/>
            <person name="Xiao Y."/>
            <person name="Gibbons J.G."/>
            <person name="Terashima K."/>
            <person name="Hibbett D.S."/>
            <person name="Grigoriev I.V."/>
        </authorList>
    </citation>
    <scope>NUCLEOTIDE SEQUENCE</scope>
    <source>
        <strain evidence="2">ET3784</strain>
    </source>
</reference>